<dbReference type="NCBIfam" id="TIGR01875">
    <property type="entry name" value="cas_MJ0381"/>
    <property type="match status" value="1"/>
</dbReference>
<dbReference type="NCBIfam" id="TIGR02585">
    <property type="entry name" value="cas_Cst2_DevR"/>
    <property type="match status" value="1"/>
</dbReference>
<evidence type="ECO:0000256" key="2">
    <source>
        <dbReference type="ARBA" id="ARBA00025626"/>
    </source>
</evidence>
<evidence type="ECO:0000313" key="3">
    <source>
        <dbReference type="EMBL" id="MDA5109231.1"/>
    </source>
</evidence>
<proteinExistence type="predicted"/>
<sequence>MAHVTGLLLIDAPASALNNVGTLQGERTDNIVAVKHIQTKGYKTLPYVSAQAFRYWLRTTLETNEDIEWKSAPIFREAKIAYTDSNPLIYWDDDLFGYMRAESKKTGAKKEDVRETETPTTTTITRVSPFRVSTLVAISPTRLVEDFGVMARQEGDPVPHQHQFYRTTLKGLLSLDLRSAGTFWVSERTGFRNLDDTRVKMAEEMGLEKETVDNVEAYRLPDHERAQRIASLLKGIAHLEGGAKQSLHYTDVTPSFLMFAITRGGNHLFHHVVHDRDGNPHIHLAALEEVIRVYSDQLLSPLFIGWPKGYMDDQREEVVTLLENLKAEQLLSDYVLDHPRRVVLDLAERFQNESNYGWLR</sequence>
<evidence type="ECO:0000256" key="1">
    <source>
        <dbReference type="ARBA" id="ARBA00023118"/>
    </source>
</evidence>
<accession>A0A9X3Z3U1</accession>
<dbReference type="RefSeq" id="WP_271140268.1">
    <property type="nucleotide sequence ID" value="NZ_JAPYYP010000014.1"/>
</dbReference>
<name>A0A9X3Z3U1_9BACL</name>
<dbReference type="GO" id="GO:0051607">
    <property type="term" value="P:defense response to virus"/>
    <property type="evidence" value="ECO:0007669"/>
    <property type="project" value="UniProtKB-KW"/>
</dbReference>
<reference evidence="3" key="1">
    <citation type="submission" date="2022-12" db="EMBL/GenBank/DDBJ databases">
        <title>Draft genome sequence of the thermophilic strain Brevibacillus thermoruber HT42, isolated from Los Humeros, Puebla, Mexico, with biotechnological potential.</title>
        <authorList>
            <person name="Lara Sanchez J."/>
            <person name="Solis Palacios R."/>
            <person name="Bustos Baena A.S."/>
            <person name="Ruz Baez A.E."/>
            <person name="Espinosa Luna G."/>
            <person name="Oliart Ros R.M."/>
        </authorList>
    </citation>
    <scope>NUCLEOTIDE SEQUENCE</scope>
    <source>
        <strain evidence="3">HT42</strain>
    </source>
</reference>
<dbReference type="AlphaFoldDB" id="A0A9X3Z3U1"/>
<dbReference type="InterPro" id="IPR013414">
    <property type="entry name" value="Cas7/Cst2/DevR_sub_I-B/Tneap"/>
</dbReference>
<keyword evidence="4" id="KW-1185">Reference proteome</keyword>
<protein>
    <submittedName>
        <fullName evidence="3">Type I-B CRISPR-associated protein Cas7/Cst2/DevR</fullName>
    </submittedName>
</protein>
<evidence type="ECO:0000313" key="4">
    <source>
        <dbReference type="Proteomes" id="UP001151071"/>
    </source>
</evidence>
<dbReference type="Proteomes" id="UP001151071">
    <property type="component" value="Unassembled WGS sequence"/>
</dbReference>
<dbReference type="InterPro" id="IPR010154">
    <property type="entry name" value="CRISPR-assoc_Cas7/Cst2/DevR"/>
</dbReference>
<comment type="caution">
    <text evidence="3">The sequence shown here is derived from an EMBL/GenBank/DDBJ whole genome shotgun (WGS) entry which is preliminary data.</text>
</comment>
<gene>
    <name evidence="3" type="primary">cas7i</name>
    <name evidence="3" type="ORF">O3V59_12735</name>
</gene>
<comment type="function">
    <text evidence="2">CRISPR (clustered regularly interspaced short palindromic repeat) is an adaptive immune system that provides protection against mobile genetic elements (viruses, transposable elements and conjugative plasmids). CRISPR clusters contain spacers, sequences complementary to antecedent mobile elements, and target invading nucleic acids. CRISPR clusters are transcribed and processed into CRISPR RNA (crRNA).</text>
</comment>
<organism evidence="3 4">
    <name type="scientific">Brevibacillus thermoruber</name>
    <dbReference type="NCBI Taxonomy" id="33942"/>
    <lineage>
        <taxon>Bacteria</taxon>
        <taxon>Bacillati</taxon>
        <taxon>Bacillota</taxon>
        <taxon>Bacilli</taxon>
        <taxon>Bacillales</taxon>
        <taxon>Paenibacillaceae</taxon>
        <taxon>Brevibacillus</taxon>
    </lineage>
</organism>
<dbReference type="EMBL" id="JAPYYP010000014">
    <property type="protein sequence ID" value="MDA5109231.1"/>
    <property type="molecule type" value="Genomic_DNA"/>
</dbReference>
<keyword evidence="1" id="KW-0051">Antiviral defense</keyword>